<evidence type="ECO:0000313" key="3">
    <source>
        <dbReference type="Proteomes" id="UP000006671"/>
    </source>
</evidence>
<gene>
    <name evidence="2" type="ORF">NAEGRDRAFT_81485</name>
</gene>
<reference evidence="2 3" key="1">
    <citation type="journal article" date="2010" name="Cell">
        <title>The genome of Naegleria gruberi illuminates early eukaryotic versatility.</title>
        <authorList>
            <person name="Fritz-Laylin L.K."/>
            <person name="Prochnik S.E."/>
            <person name="Ginger M.L."/>
            <person name="Dacks J.B."/>
            <person name="Carpenter M.L."/>
            <person name="Field M.C."/>
            <person name="Kuo A."/>
            <person name="Paredez A."/>
            <person name="Chapman J."/>
            <person name="Pham J."/>
            <person name="Shu S."/>
            <person name="Neupane R."/>
            <person name="Cipriano M."/>
            <person name="Mancuso J."/>
            <person name="Tu H."/>
            <person name="Salamov A."/>
            <person name="Lindquist E."/>
            <person name="Shapiro H."/>
            <person name="Lucas S."/>
            <person name="Grigoriev I.V."/>
            <person name="Cande W.Z."/>
            <person name="Fulton C."/>
            <person name="Rokhsar D.S."/>
            <person name="Dawson S.C."/>
        </authorList>
    </citation>
    <scope>NUCLEOTIDE SEQUENCE [LARGE SCALE GENOMIC DNA]</scope>
    <source>
        <strain evidence="2 3">NEG-M</strain>
    </source>
</reference>
<proteinExistence type="predicted"/>
<organism evidence="3">
    <name type="scientific">Naegleria gruberi</name>
    <name type="common">Amoeba</name>
    <dbReference type="NCBI Taxonomy" id="5762"/>
    <lineage>
        <taxon>Eukaryota</taxon>
        <taxon>Discoba</taxon>
        <taxon>Heterolobosea</taxon>
        <taxon>Tetramitia</taxon>
        <taxon>Eutetramitia</taxon>
        <taxon>Vahlkampfiidae</taxon>
        <taxon>Naegleria</taxon>
    </lineage>
</organism>
<name>D2VWH9_NAEGR</name>
<evidence type="ECO:0000313" key="2">
    <source>
        <dbReference type="EMBL" id="EFC38843.1"/>
    </source>
</evidence>
<dbReference type="KEGG" id="ngr:NAEGRDRAFT_81485"/>
<dbReference type="EMBL" id="GG738904">
    <property type="protein sequence ID" value="EFC38843.1"/>
    <property type="molecule type" value="Genomic_DNA"/>
</dbReference>
<dbReference type="InterPro" id="IPR052270">
    <property type="entry name" value="CACF_protein"/>
</dbReference>
<dbReference type="InParanoid" id="D2VWH9"/>
<dbReference type="Proteomes" id="UP000006671">
    <property type="component" value="Unassembled WGS sequence"/>
</dbReference>
<feature type="coiled-coil region" evidence="1">
    <location>
        <begin position="931"/>
        <end position="958"/>
    </location>
</feature>
<dbReference type="PANTHER" id="PTHR22028">
    <property type="entry name" value="SFI1 SPINDLE BODY DOMAIN-CONTAINING PROTEIN-RELATED"/>
    <property type="match status" value="1"/>
</dbReference>
<dbReference type="OMA" id="KVIFMHH"/>
<keyword evidence="1" id="KW-0175">Coiled coil</keyword>
<protein>
    <submittedName>
        <fullName evidence="2">Predicted protein</fullName>
    </submittedName>
</protein>
<evidence type="ECO:0000256" key="1">
    <source>
        <dbReference type="SAM" id="Coils"/>
    </source>
</evidence>
<dbReference type="AlphaFoldDB" id="D2VWH9"/>
<accession>D2VWH9</accession>
<dbReference type="GO" id="GO:0019902">
    <property type="term" value="F:phosphatase binding"/>
    <property type="evidence" value="ECO:0007669"/>
    <property type="project" value="TreeGrafter"/>
</dbReference>
<dbReference type="VEuPathDB" id="AmoebaDB:NAEGRDRAFT_81485"/>
<keyword evidence="3" id="KW-1185">Reference proteome</keyword>
<dbReference type="RefSeq" id="XP_002671587.1">
    <property type="nucleotide sequence ID" value="XM_002671541.1"/>
</dbReference>
<dbReference type="PANTHER" id="PTHR22028:SF9">
    <property type="entry name" value="SFI1 SPINDLE BODY DOMAIN-CONTAINING PROTEIN"/>
    <property type="match status" value="1"/>
</dbReference>
<sequence>MSSYCAINKERKKLNHPSLIRWIKEEKRISSKKQNQQQFVEEIADEDGVCRKCFPDGMVNESVQQQQEEDDDNRKVRFTEHNSEDAHNTLSDLTNSEAVNAKTELHKKVIFMHHQQNRRNVIDKAEQTSLVSEDEFGKLSDENLFGKVHYLLSSIKSNRVETNVTPTKITNMTLDDDEPRPSNLNISPSSLFCGYPSNADDQAPLQNTSRETPSFENELFHNYSLPKQTVSPNISNLTLADASRQIQSMYNHITSVYGSEPLNQRQIIFEKTLNIGITSNNENDTVHDLNYIKDKVKKLRSKRLQEIKRNLEFERVELMKNPKIGDLKKRISDLKRKIEKEYEKDELFRKQRLKETNRLKLVKNTPKAEEKLKMFLNALNANYSNTCYQVTIYEGEISTCLAKLFLIYLKIEKEIQKSRDILLTKLNDEMLENCARNTFYAFKNFTKKQQDLRQQQQRFDNYITHRRKVSLFAKWKESTKSSVTEKEKDEVAMIHYYNNLQRKAFNSIAFVLNSMILKRCAKELSFMWRDRQILGKGFFGWRHQSEKTKYLKQGLMRFAVSDSFDELDRFKSEYEIESYMSYKIRLNFRTKITKHLIQLYREKKSLVSKFEHTPKLRYIEYFTKKPIDLSTIYKIEEYDQRFKHFNYLKKHDSRPVWDGPPEEQYEPPLYSKSSFQKASIPNLTEQVYDIRLKKKIFQQWSEKACDKILKNRADQFYSDVTKRKVLYVLRENRDDIYEKSLQIQDNSNATMIVKYFNKWRETTELVSHEKDSIASEYYNITLARKAFQALKTTCLVDYNPHLNDLCKQWLVKSKERYFKRWKLMLFLRKSEEKFELAVAEQYQMTLKFKLLTAWREKAKKRQLLRKVLTDGANRMKAKTTVLENKKSLAKYVLKQLKKNKEVKISRKNQYFMFIKSKKFYDDALKQKFFQLWKIKQAIGEEQKKLEQSQEEKEKTAIALNHYNQVIKKKIIKSWREYTLETNFVDIFILRKAFENWRIFAAKSTEEPKHKFKKNIFQRWKAALREKNEMSSLNSLAERFHERKLAQKSMGSIKEYIVQQRIEHVQLIRANQYYKESLMRKVLIGLLINVNTIRDKRRKREKADLFYHKKLVQSSLESPLSLDRFLNARPNSPFFFAKTVNIVYYKLLIKGIDSWTFFVKKEKEKRLMLAKAVHANASNLVAKCFNLWRIKSKLQSHKHPKFITKSNITNSKIVQSNISPALSTNIVSPILHSSLTPQERKILIHHHHYLIATDSDDDDIVDYLNIIE</sequence>
<dbReference type="OrthoDB" id="10256719at2759"/>
<dbReference type="GeneID" id="8853749"/>